<protein>
    <submittedName>
        <fullName evidence="2">Uncharacterized protein</fullName>
    </submittedName>
</protein>
<keyword evidence="1" id="KW-1133">Transmembrane helix</keyword>
<evidence type="ECO:0000313" key="2">
    <source>
        <dbReference type="EMBL" id="OHA02705.1"/>
    </source>
</evidence>
<organism evidence="2 3">
    <name type="scientific">Candidatus Sungbacteria bacterium RIFCSPHIGHO2_02_FULL_53_17</name>
    <dbReference type="NCBI Taxonomy" id="1802275"/>
    <lineage>
        <taxon>Bacteria</taxon>
        <taxon>Candidatus Sungiibacteriota</taxon>
    </lineage>
</organism>
<dbReference type="AlphaFoldDB" id="A0A1G2KTA8"/>
<feature type="transmembrane region" description="Helical" evidence="1">
    <location>
        <begin position="12"/>
        <end position="32"/>
    </location>
</feature>
<keyword evidence="1" id="KW-0472">Membrane</keyword>
<dbReference type="Proteomes" id="UP000177177">
    <property type="component" value="Unassembled WGS sequence"/>
</dbReference>
<sequence length="77" mass="8645">MFSIEIDKKGLLYAFELCAVAGVIAASAHFAAREIVAWSTPAVPEGISFSERLSRLTKILFMLIRPRVIRFFLAMKK</sequence>
<accession>A0A1G2KTA8</accession>
<dbReference type="EMBL" id="MHQN01000032">
    <property type="protein sequence ID" value="OHA02705.1"/>
    <property type="molecule type" value="Genomic_DNA"/>
</dbReference>
<name>A0A1G2KTA8_9BACT</name>
<evidence type="ECO:0000313" key="3">
    <source>
        <dbReference type="Proteomes" id="UP000177177"/>
    </source>
</evidence>
<proteinExistence type="predicted"/>
<reference evidence="2 3" key="1">
    <citation type="journal article" date="2016" name="Nat. Commun.">
        <title>Thousands of microbial genomes shed light on interconnected biogeochemical processes in an aquifer system.</title>
        <authorList>
            <person name="Anantharaman K."/>
            <person name="Brown C.T."/>
            <person name="Hug L.A."/>
            <person name="Sharon I."/>
            <person name="Castelle C.J."/>
            <person name="Probst A.J."/>
            <person name="Thomas B.C."/>
            <person name="Singh A."/>
            <person name="Wilkins M.J."/>
            <person name="Karaoz U."/>
            <person name="Brodie E.L."/>
            <person name="Williams K.H."/>
            <person name="Hubbard S.S."/>
            <person name="Banfield J.F."/>
        </authorList>
    </citation>
    <scope>NUCLEOTIDE SEQUENCE [LARGE SCALE GENOMIC DNA]</scope>
</reference>
<keyword evidence="1" id="KW-0812">Transmembrane</keyword>
<evidence type="ECO:0000256" key="1">
    <source>
        <dbReference type="SAM" id="Phobius"/>
    </source>
</evidence>
<comment type="caution">
    <text evidence="2">The sequence shown here is derived from an EMBL/GenBank/DDBJ whole genome shotgun (WGS) entry which is preliminary data.</text>
</comment>
<gene>
    <name evidence="2" type="ORF">A3C92_02700</name>
</gene>